<name>A0A2G1WBX6_9BACT</name>
<evidence type="ECO:0000313" key="2">
    <source>
        <dbReference type="Proteomes" id="UP000225740"/>
    </source>
</evidence>
<dbReference type="EMBL" id="NIZW01000002">
    <property type="protein sequence ID" value="PHQ36506.1"/>
    <property type="molecule type" value="Genomic_DNA"/>
</dbReference>
<keyword evidence="2" id="KW-1185">Reference proteome</keyword>
<protein>
    <submittedName>
        <fullName evidence="1">Uncharacterized protein</fullName>
    </submittedName>
</protein>
<comment type="caution">
    <text evidence="1">The sequence shown here is derived from an EMBL/GenBank/DDBJ whole genome shotgun (WGS) entry which is preliminary data.</text>
</comment>
<proteinExistence type="predicted"/>
<accession>A0A2G1WBX6</accession>
<evidence type="ECO:0000313" key="1">
    <source>
        <dbReference type="EMBL" id="PHQ36506.1"/>
    </source>
</evidence>
<organism evidence="1 2">
    <name type="scientific">Rhodopirellula bahusiensis</name>
    <dbReference type="NCBI Taxonomy" id="2014065"/>
    <lineage>
        <taxon>Bacteria</taxon>
        <taxon>Pseudomonadati</taxon>
        <taxon>Planctomycetota</taxon>
        <taxon>Planctomycetia</taxon>
        <taxon>Pirellulales</taxon>
        <taxon>Pirellulaceae</taxon>
        <taxon>Rhodopirellula</taxon>
    </lineage>
</organism>
<reference evidence="1 2" key="1">
    <citation type="submission" date="2017-06" db="EMBL/GenBank/DDBJ databases">
        <title>Description of Rhodopirellula bahusiensis sp. nov.</title>
        <authorList>
            <person name="Kizina J."/>
            <person name="Harder J."/>
        </authorList>
    </citation>
    <scope>NUCLEOTIDE SEQUENCE [LARGE SCALE GENOMIC DNA]</scope>
    <source>
        <strain evidence="1 2">SWK21</strain>
    </source>
</reference>
<dbReference type="AlphaFoldDB" id="A0A2G1WBX6"/>
<sequence>MIKRGFGTFASNGTYVTELGLRVFCAGPVSAGVGEAASFLGVAKVAEMEVSMSIAVSEFAKQYFLKSISFVLDHAHCWAKEGVSKCHRGAGAEAS</sequence>
<gene>
    <name evidence="1" type="ORF">CEE69_03765</name>
</gene>
<dbReference type="Proteomes" id="UP000225740">
    <property type="component" value="Unassembled WGS sequence"/>
</dbReference>